<accession>A0A1I8FCF1</accession>
<name>A0A1I8FCF1_9PLAT</name>
<organism evidence="1 2">
    <name type="scientific">Macrostomum lignano</name>
    <dbReference type="NCBI Taxonomy" id="282301"/>
    <lineage>
        <taxon>Eukaryota</taxon>
        <taxon>Metazoa</taxon>
        <taxon>Spiralia</taxon>
        <taxon>Lophotrochozoa</taxon>
        <taxon>Platyhelminthes</taxon>
        <taxon>Rhabditophora</taxon>
        <taxon>Macrostomorpha</taxon>
        <taxon>Macrostomida</taxon>
        <taxon>Macrostomidae</taxon>
        <taxon>Macrostomum</taxon>
    </lineage>
</organism>
<dbReference type="WBParaSite" id="maker-unitig_29232-snap-gene-0.1-mRNA-1">
    <property type="protein sequence ID" value="maker-unitig_29232-snap-gene-0.1-mRNA-1"/>
    <property type="gene ID" value="maker-unitig_29232-snap-gene-0.1"/>
</dbReference>
<protein>
    <submittedName>
        <fullName evidence="2">Secreted protein</fullName>
    </submittedName>
</protein>
<dbReference type="Proteomes" id="UP000095280">
    <property type="component" value="Unplaced"/>
</dbReference>
<evidence type="ECO:0000313" key="1">
    <source>
        <dbReference type="Proteomes" id="UP000095280"/>
    </source>
</evidence>
<reference evidence="2" key="1">
    <citation type="submission" date="2016-11" db="UniProtKB">
        <authorList>
            <consortium name="WormBaseParasite"/>
        </authorList>
    </citation>
    <scope>IDENTIFICATION</scope>
</reference>
<evidence type="ECO:0000313" key="2">
    <source>
        <dbReference type="WBParaSite" id="maker-unitig_29232-snap-gene-0.1-mRNA-1"/>
    </source>
</evidence>
<keyword evidence="1" id="KW-1185">Reference proteome</keyword>
<dbReference type="AlphaFoldDB" id="A0A1I8FCF1"/>
<proteinExistence type="predicted"/>
<sequence>LHSIESVCLSVNRSHHFGYLRLRAQLWPPCACRWSACASEDAAAVVGGARGTTNHKSAVMIENDQNNHLQRLQRKTSNSDAELHVHVVSHQSASIRPQRPQLPDQFVCSKLDKFSCCCWWISCSRSIVESDSGDLCGFWQFSAARMAAQRVLCLSCSQPQMYSFGLQSQLVQHQLHQDSGCNFSTSVFAASARQPLERVIYEVVVNISSI</sequence>